<dbReference type="EMBL" id="CAXJIO010000014">
    <property type="protein sequence ID" value="CAL2103938.1"/>
    <property type="molecule type" value="Genomic_DNA"/>
</dbReference>
<keyword evidence="1" id="KW-1133">Transmembrane helix</keyword>
<accession>A0ABM9PEI2</accession>
<feature type="transmembrane region" description="Helical" evidence="1">
    <location>
        <begin position="6"/>
        <end position="26"/>
    </location>
</feature>
<keyword evidence="3" id="KW-1185">Reference proteome</keyword>
<organism evidence="2 3">
    <name type="scientific">Tenacibaculum polynesiense</name>
    <dbReference type="NCBI Taxonomy" id="3137857"/>
    <lineage>
        <taxon>Bacteria</taxon>
        <taxon>Pseudomonadati</taxon>
        <taxon>Bacteroidota</taxon>
        <taxon>Flavobacteriia</taxon>
        <taxon>Flavobacteriales</taxon>
        <taxon>Flavobacteriaceae</taxon>
        <taxon>Tenacibaculum</taxon>
    </lineage>
</organism>
<gene>
    <name evidence="2" type="ORF">T190423A01A_50186</name>
</gene>
<sequence>MNDLLIIGLILTVYFSPLFYQIYVVLKKHKEENKRVLKKLMLYLKYSLSILFFCTLLIAILTHINFLDYEKPITFDRYNQISFKNFRGLELFKKSIYGNKRFAYVVTTIDTDIDDNTITIKSLFHPSRSFVYKKNTNSSELLTHEKYHFKITELFTRKAKERISKLKTFDKNKIEEIIEDIKAKERLYQKKYDYDTFHSYVYSEQKRYEKEVDSLLTLLTKYQKPKINIDEKN</sequence>
<proteinExistence type="predicted"/>
<protein>
    <submittedName>
        <fullName evidence="2">Secreted protein</fullName>
    </submittedName>
</protein>
<dbReference type="Proteomes" id="UP001497527">
    <property type="component" value="Unassembled WGS sequence"/>
</dbReference>
<comment type="caution">
    <text evidence="2">The sequence shown here is derived from an EMBL/GenBank/DDBJ whole genome shotgun (WGS) entry which is preliminary data.</text>
</comment>
<reference evidence="2 3" key="1">
    <citation type="submission" date="2024-05" db="EMBL/GenBank/DDBJ databases">
        <authorList>
            <person name="Duchaud E."/>
        </authorList>
    </citation>
    <scope>NUCLEOTIDE SEQUENCE [LARGE SCALE GENOMIC DNA]</scope>
    <source>
        <strain evidence="2">Ena-SAMPLE-TAB-13-05-2024-13:56:06:370-140308</strain>
    </source>
</reference>
<feature type="transmembrane region" description="Helical" evidence="1">
    <location>
        <begin position="46"/>
        <end position="67"/>
    </location>
</feature>
<name>A0ABM9PEI2_9FLAO</name>
<evidence type="ECO:0000313" key="2">
    <source>
        <dbReference type="EMBL" id="CAL2103938.1"/>
    </source>
</evidence>
<evidence type="ECO:0000256" key="1">
    <source>
        <dbReference type="SAM" id="Phobius"/>
    </source>
</evidence>
<keyword evidence="1" id="KW-0812">Transmembrane</keyword>
<dbReference type="RefSeq" id="WP_348718100.1">
    <property type="nucleotide sequence ID" value="NZ_CAXJIO010000014.1"/>
</dbReference>
<keyword evidence="1" id="KW-0472">Membrane</keyword>
<evidence type="ECO:0000313" key="3">
    <source>
        <dbReference type="Proteomes" id="UP001497527"/>
    </source>
</evidence>